<proteinExistence type="predicted"/>
<evidence type="ECO:0000313" key="2">
    <source>
        <dbReference type="Proteomes" id="UP000706333"/>
    </source>
</evidence>
<accession>A0A934WID6</accession>
<dbReference type="AlphaFoldDB" id="A0A934WID6"/>
<gene>
    <name evidence="1" type="ORF">CCR87_05115</name>
</gene>
<organism evidence="1 2">
    <name type="scientific">Rhodobaculum claviforme</name>
    <dbReference type="NCBI Taxonomy" id="1549854"/>
    <lineage>
        <taxon>Bacteria</taxon>
        <taxon>Pseudomonadati</taxon>
        <taxon>Pseudomonadota</taxon>
        <taxon>Alphaproteobacteria</taxon>
        <taxon>Rhodobacterales</taxon>
        <taxon>Paracoccaceae</taxon>
        <taxon>Rhodobaculum</taxon>
    </lineage>
</organism>
<dbReference type="Proteomes" id="UP000706333">
    <property type="component" value="Unassembled WGS sequence"/>
</dbReference>
<protein>
    <submittedName>
        <fullName evidence="1">Uncharacterized protein</fullName>
    </submittedName>
</protein>
<dbReference type="EMBL" id="NHSD01000158">
    <property type="protein sequence ID" value="MBK5926731.1"/>
    <property type="molecule type" value="Genomic_DNA"/>
</dbReference>
<evidence type="ECO:0000313" key="1">
    <source>
        <dbReference type="EMBL" id="MBK5926731.1"/>
    </source>
</evidence>
<name>A0A934WID6_9RHOB</name>
<sequence length="69" mass="7702">MAYAMPLGGGIHRVSSALIGPEATRRVTDRAHRLPRRVPLAPSFMAKMRGVRALDASVRRWTKASRHRP</sequence>
<reference evidence="1" key="1">
    <citation type="submission" date="2017-05" db="EMBL/GenBank/DDBJ databases">
        <authorList>
            <person name="Imhoff J.F."/>
            <person name="Rahn T."/>
            <person name="Kuenzel S."/>
            <person name="Neulinger S.C."/>
        </authorList>
    </citation>
    <scope>NUCLEOTIDE SEQUENCE</scope>
    <source>
        <strain evidence="1">LMG 28126</strain>
    </source>
</reference>
<reference evidence="1" key="2">
    <citation type="journal article" date="2020" name="Microorganisms">
        <title>Osmotic Adaptation and Compatible Solute Biosynthesis of Phototrophic Bacteria as Revealed from Genome Analyses.</title>
        <authorList>
            <person name="Imhoff J.F."/>
            <person name="Rahn T."/>
            <person name="Kunzel S."/>
            <person name="Keller A."/>
            <person name="Neulinger S.C."/>
        </authorList>
    </citation>
    <scope>NUCLEOTIDE SEQUENCE</scope>
    <source>
        <strain evidence="1">LMG 28126</strain>
    </source>
</reference>
<keyword evidence="2" id="KW-1185">Reference proteome</keyword>
<comment type="caution">
    <text evidence="1">The sequence shown here is derived from an EMBL/GenBank/DDBJ whole genome shotgun (WGS) entry which is preliminary data.</text>
</comment>